<reference evidence="2 3" key="1">
    <citation type="submission" date="2016-01" db="EMBL/GenBank/DDBJ databases">
        <title>Highly variable Streptococcus oralis are common among viridans streptococci isolated from primates.</title>
        <authorList>
            <person name="Denapaite D."/>
            <person name="Rieger M."/>
            <person name="Koendgen S."/>
            <person name="Brueckner R."/>
            <person name="Ochigava I."/>
            <person name="Kappeler P."/>
            <person name="Maetz-Rensing K."/>
            <person name="Leendertz F."/>
            <person name="Hakenbeck R."/>
        </authorList>
    </citation>
    <scope>NUCLEOTIDE SEQUENCE [LARGE SCALE GENOMIC DNA]</scope>
    <source>
        <strain evidence="2 3">DD08</strain>
    </source>
</reference>
<dbReference type="PANTHER" id="PTHR37305:SF1">
    <property type="entry name" value="MEMBRANE PROTEIN"/>
    <property type="match status" value="1"/>
</dbReference>
<dbReference type="Proteomes" id="UP000070377">
    <property type="component" value="Unassembled WGS sequence"/>
</dbReference>
<name>A0A139MYN1_STRCR</name>
<keyword evidence="1" id="KW-0472">Membrane</keyword>
<sequence>MIQTIRADFYRLFHSKGFWITEFVLLVNILLGVIYKVTSRFGTSISTDSQDVAQQVPDKMTGINALAHFSGNSDSIIFFTLIVVCLLLGVDLSRKLYKNSLAHGISRTEFFFSKTLVSFVVAIFQFILLLGLSFIIASSINGIGTAPAGFFGQFLVTILVQLIVTIAWIGIVSFVLYLSHSIAAVFVTYFIGSALLAFPVLLYPHIELFRYLTLRFGIEMAADPAVVLQASLVAIAIAVFFLGNSLLIFKKKDL</sequence>
<dbReference type="PATRIC" id="fig|45634.12.peg.1896"/>
<gene>
    <name evidence="2" type="ORF">SCRDD08_01816</name>
</gene>
<feature type="transmembrane region" description="Helical" evidence="1">
    <location>
        <begin position="150"/>
        <end position="178"/>
    </location>
</feature>
<feature type="transmembrane region" description="Helical" evidence="1">
    <location>
        <begin position="12"/>
        <end position="35"/>
    </location>
</feature>
<dbReference type="RefSeq" id="WP_061423379.1">
    <property type="nucleotide sequence ID" value="NZ_KQ969063.1"/>
</dbReference>
<dbReference type="EMBL" id="LQRD01000069">
    <property type="protein sequence ID" value="KXT68611.1"/>
    <property type="molecule type" value="Genomic_DNA"/>
</dbReference>
<feature type="transmembrane region" description="Helical" evidence="1">
    <location>
        <begin position="226"/>
        <end position="249"/>
    </location>
</feature>
<comment type="caution">
    <text evidence="2">The sequence shown here is derived from an EMBL/GenBank/DDBJ whole genome shotgun (WGS) entry which is preliminary data.</text>
</comment>
<feature type="transmembrane region" description="Helical" evidence="1">
    <location>
        <begin position="185"/>
        <end position="206"/>
    </location>
</feature>
<keyword evidence="1" id="KW-1133">Transmembrane helix</keyword>
<protein>
    <recommendedName>
        <fullName evidence="4">ABC-2 family transporter protein</fullName>
    </recommendedName>
</protein>
<dbReference type="PANTHER" id="PTHR37305">
    <property type="entry name" value="INTEGRAL MEMBRANE PROTEIN-RELATED"/>
    <property type="match status" value="1"/>
</dbReference>
<feature type="transmembrane region" description="Helical" evidence="1">
    <location>
        <begin position="76"/>
        <end position="94"/>
    </location>
</feature>
<evidence type="ECO:0000256" key="1">
    <source>
        <dbReference type="SAM" id="Phobius"/>
    </source>
</evidence>
<dbReference type="STRING" id="45634.SCRDD08_01816"/>
<evidence type="ECO:0008006" key="4">
    <source>
        <dbReference type="Google" id="ProtNLM"/>
    </source>
</evidence>
<accession>A0A139MYN1</accession>
<evidence type="ECO:0000313" key="3">
    <source>
        <dbReference type="Proteomes" id="UP000070377"/>
    </source>
</evidence>
<proteinExistence type="predicted"/>
<dbReference type="AlphaFoldDB" id="A0A139MYN1"/>
<feature type="transmembrane region" description="Helical" evidence="1">
    <location>
        <begin position="115"/>
        <end position="138"/>
    </location>
</feature>
<keyword evidence="1" id="KW-0812">Transmembrane</keyword>
<organism evidence="2 3">
    <name type="scientific">Streptococcus cristatus</name>
    <dbReference type="NCBI Taxonomy" id="45634"/>
    <lineage>
        <taxon>Bacteria</taxon>
        <taxon>Bacillati</taxon>
        <taxon>Bacillota</taxon>
        <taxon>Bacilli</taxon>
        <taxon>Lactobacillales</taxon>
        <taxon>Streptococcaceae</taxon>
        <taxon>Streptococcus</taxon>
    </lineage>
</organism>
<evidence type="ECO:0000313" key="2">
    <source>
        <dbReference type="EMBL" id="KXT68611.1"/>
    </source>
</evidence>